<proteinExistence type="predicted"/>
<protein>
    <submittedName>
        <fullName evidence="1">Uncharacterized protein</fullName>
    </submittedName>
</protein>
<name>A0A098L9J4_9BACT</name>
<accession>A0A098L9J4</accession>
<evidence type="ECO:0000313" key="1">
    <source>
        <dbReference type="EMBL" id="GAL83626.1"/>
    </source>
</evidence>
<sequence>MIKTYSKEIKGVSPGNAGANQVWDFSDIIFEGEPSVIKVIYPSSTAFSSYFPTGTLAETSDDQSYVISHITSTERIRLGSFSNHSMNTTTVVYSNPMTIVKLPLKYNESFSDDFNGTYVESDIIKSGSITTTYDGYGTLKTQFGTYDNIIRLKYTTIEKETSQV</sequence>
<comment type="caution">
    <text evidence="1">The sequence shown here is derived from an EMBL/GenBank/DDBJ whole genome shotgun (WGS) entry which is preliminary data.</text>
</comment>
<dbReference type="EMBL" id="BBLT01000001">
    <property type="protein sequence ID" value="GAL83626.1"/>
    <property type="molecule type" value="Genomic_DNA"/>
</dbReference>
<dbReference type="STRING" id="153721.MYP_853"/>
<gene>
    <name evidence="1" type="ORF">MYP_853</name>
</gene>
<organism evidence="1 2">
    <name type="scientific">Sporocytophaga myxococcoides</name>
    <dbReference type="NCBI Taxonomy" id="153721"/>
    <lineage>
        <taxon>Bacteria</taxon>
        <taxon>Pseudomonadati</taxon>
        <taxon>Bacteroidota</taxon>
        <taxon>Cytophagia</taxon>
        <taxon>Cytophagales</taxon>
        <taxon>Cytophagaceae</taxon>
        <taxon>Sporocytophaga</taxon>
    </lineage>
</organism>
<dbReference type="RefSeq" id="WP_045458747.1">
    <property type="nucleotide sequence ID" value="NZ_BBLT01000001.1"/>
</dbReference>
<reference evidence="1 2" key="1">
    <citation type="submission" date="2014-09" db="EMBL/GenBank/DDBJ databases">
        <title>Sporocytophaga myxococcoides PG-01 genome sequencing.</title>
        <authorList>
            <person name="Liu L."/>
            <person name="Gao P.J."/>
            <person name="Chen G.J."/>
            <person name="Wang L.S."/>
        </authorList>
    </citation>
    <scope>NUCLEOTIDE SEQUENCE [LARGE SCALE GENOMIC DNA]</scope>
    <source>
        <strain evidence="1 2">PG-01</strain>
    </source>
</reference>
<dbReference type="eggNOG" id="ENOG502ZP9E">
    <property type="taxonomic scope" value="Bacteria"/>
</dbReference>
<dbReference type="OrthoDB" id="866189at2"/>
<dbReference type="Proteomes" id="UP000030185">
    <property type="component" value="Unassembled WGS sequence"/>
</dbReference>
<evidence type="ECO:0000313" key="2">
    <source>
        <dbReference type="Proteomes" id="UP000030185"/>
    </source>
</evidence>
<dbReference type="AlphaFoldDB" id="A0A098L9J4"/>
<keyword evidence="2" id="KW-1185">Reference proteome</keyword>